<comment type="caution">
    <text evidence="1">The sequence shown here is derived from an EMBL/GenBank/DDBJ whole genome shotgun (WGS) entry which is preliminary data.</text>
</comment>
<evidence type="ECO:0000313" key="1">
    <source>
        <dbReference type="EMBL" id="KAJ4447536.1"/>
    </source>
</evidence>
<organism evidence="1 2">
    <name type="scientific">Periplaneta americana</name>
    <name type="common">American cockroach</name>
    <name type="synonym">Blatta americana</name>
    <dbReference type="NCBI Taxonomy" id="6978"/>
    <lineage>
        <taxon>Eukaryota</taxon>
        <taxon>Metazoa</taxon>
        <taxon>Ecdysozoa</taxon>
        <taxon>Arthropoda</taxon>
        <taxon>Hexapoda</taxon>
        <taxon>Insecta</taxon>
        <taxon>Pterygota</taxon>
        <taxon>Neoptera</taxon>
        <taxon>Polyneoptera</taxon>
        <taxon>Dictyoptera</taxon>
        <taxon>Blattodea</taxon>
        <taxon>Blattoidea</taxon>
        <taxon>Blattidae</taxon>
        <taxon>Blattinae</taxon>
        <taxon>Periplaneta</taxon>
    </lineage>
</organism>
<reference evidence="1 2" key="1">
    <citation type="journal article" date="2022" name="Allergy">
        <title>Genome assembly and annotation of Periplaneta americana reveal a comprehensive cockroach allergen profile.</title>
        <authorList>
            <person name="Wang L."/>
            <person name="Xiong Q."/>
            <person name="Saelim N."/>
            <person name="Wang L."/>
            <person name="Nong W."/>
            <person name="Wan A.T."/>
            <person name="Shi M."/>
            <person name="Liu X."/>
            <person name="Cao Q."/>
            <person name="Hui J.H.L."/>
            <person name="Sookrung N."/>
            <person name="Leung T.F."/>
            <person name="Tungtrongchitr A."/>
            <person name="Tsui S.K.W."/>
        </authorList>
    </citation>
    <scope>NUCLEOTIDE SEQUENCE [LARGE SCALE GENOMIC DNA]</scope>
    <source>
        <strain evidence="1">PWHHKU_190912</strain>
    </source>
</reference>
<evidence type="ECO:0000313" key="2">
    <source>
        <dbReference type="Proteomes" id="UP001148838"/>
    </source>
</evidence>
<accession>A0ABQ8TLL0</accession>
<feature type="non-terminal residue" evidence="1">
    <location>
        <position position="1"/>
    </location>
</feature>
<protein>
    <submittedName>
        <fullName evidence="1">Uncharacterized protein</fullName>
    </submittedName>
</protein>
<proteinExistence type="predicted"/>
<keyword evidence="2" id="KW-1185">Reference proteome</keyword>
<dbReference type="PANTHER" id="PTHR45913:SF21">
    <property type="entry name" value="DUF4371 DOMAIN-CONTAINING PROTEIN"/>
    <property type="match status" value="1"/>
</dbReference>
<dbReference type="Proteomes" id="UP001148838">
    <property type="component" value="Unassembled WGS sequence"/>
</dbReference>
<name>A0ABQ8TLL0_PERAM</name>
<dbReference type="EMBL" id="JAJSOF020000005">
    <property type="protein sequence ID" value="KAJ4447536.1"/>
    <property type="molecule type" value="Genomic_DNA"/>
</dbReference>
<sequence length="92" mass="10672">EQQLQKAVVDFEAFSLQLDESVDVSDTAQMIMIFIRMVFQDFTIKKEFLGMVSLKSSGTGLNIGIYCYLHFLTEVKSFLMEIKNDYEQLEDE</sequence>
<dbReference type="PANTHER" id="PTHR45913">
    <property type="entry name" value="EPM2A-INTERACTING PROTEIN 1"/>
    <property type="match status" value="1"/>
</dbReference>
<gene>
    <name evidence="1" type="ORF">ANN_09543</name>
</gene>